<protein>
    <submittedName>
        <fullName evidence="1">Post-transcriptional regulator</fullName>
    </submittedName>
</protein>
<dbReference type="EMBL" id="CP095073">
    <property type="protein sequence ID" value="UOQ46276.1"/>
    <property type="molecule type" value="Genomic_DNA"/>
</dbReference>
<reference evidence="1 2" key="1">
    <citation type="submission" date="2022-04" db="EMBL/GenBank/DDBJ databases">
        <title>Halobacillus sp. isolated from saltern.</title>
        <authorList>
            <person name="Won M."/>
            <person name="Lee C.-M."/>
            <person name="Woen H.-Y."/>
            <person name="Kwon S.-W."/>
        </authorList>
    </citation>
    <scope>NUCLEOTIDE SEQUENCE [LARGE SCALE GENOMIC DNA]</scope>
    <source>
        <strain evidence="1 2">SSBR10-3</strain>
    </source>
</reference>
<evidence type="ECO:0000313" key="2">
    <source>
        <dbReference type="Proteomes" id="UP000831787"/>
    </source>
</evidence>
<gene>
    <name evidence="1" type="ORF">MUN89_10395</name>
</gene>
<dbReference type="InterPro" id="IPR025716">
    <property type="entry name" value="Post-transcriptional_regulator"/>
</dbReference>
<organism evidence="1 2">
    <name type="scientific">Halobacillus salinarum</name>
    <dbReference type="NCBI Taxonomy" id="2932257"/>
    <lineage>
        <taxon>Bacteria</taxon>
        <taxon>Bacillati</taxon>
        <taxon>Bacillota</taxon>
        <taxon>Bacilli</taxon>
        <taxon>Bacillales</taxon>
        <taxon>Bacillaceae</taxon>
        <taxon>Halobacillus</taxon>
    </lineage>
</organism>
<proteinExistence type="predicted"/>
<accession>A0ABY4EQC5</accession>
<keyword evidence="2" id="KW-1185">Reference proteome</keyword>
<dbReference type="Proteomes" id="UP000831787">
    <property type="component" value="Chromosome"/>
</dbReference>
<evidence type="ECO:0000313" key="1">
    <source>
        <dbReference type="EMBL" id="UOQ46276.1"/>
    </source>
</evidence>
<dbReference type="Pfam" id="PF13797">
    <property type="entry name" value="Post_transc_reg"/>
    <property type="match status" value="1"/>
</dbReference>
<dbReference type="RefSeq" id="WP_244713372.1">
    <property type="nucleotide sequence ID" value="NZ_CP095073.1"/>
</dbReference>
<sequence length="97" mass="11392">MEQRRPISQWKTFVVPVLQSKVEEFKILGYSRATKEDVWSCLRKKVWKGEPSMRLYEVVQDIFHLSSQLYVSYLTVEAYKDEDLLASIKAVSGEMED</sequence>
<name>A0ABY4EQC5_9BACI</name>